<evidence type="ECO:0000259" key="9">
    <source>
        <dbReference type="Pfam" id="PF05270"/>
    </source>
</evidence>
<reference evidence="11 12" key="1">
    <citation type="submission" date="2018-11" db="EMBL/GenBank/DDBJ databases">
        <title>Trebonia kvetii gen.nov., sp.nov., a novel acidophilic actinobacterium, and proposal of the new actinobacterial family Treboniaceae fam. nov.</title>
        <authorList>
            <person name="Rapoport D."/>
            <person name="Sagova-Mareckova M."/>
            <person name="Sedlacek I."/>
            <person name="Provaznik J."/>
            <person name="Kralova S."/>
            <person name="Pavlinic D."/>
            <person name="Benes V."/>
            <person name="Kopecky J."/>
        </authorList>
    </citation>
    <scope>NUCLEOTIDE SEQUENCE [LARGE SCALE GENOMIC DNA]</scope>
    <source>
        <strain evidence="11 12">15Tr583</strain>
    </source>
</reference>
<dbReference type="GO" id="GO:0046373">
    <property type="term" value="P:L-arabinose metabolic process"/>
    <property type="evidence" value="ECO:0007669"/>
    <property type="project" value="InterPro"/>
</dbReference>
<dbReference type="PANTHER" id="PTHR39447">
    <property type="entry name" value="ALPHA-L-ARABINOFURANOSIDASE B"/>
    <property type="match status" value="1"/>
</dbReference>
<feature type="disulfide bond" evidence="7">
    <location>
        <begin position="104"/>
        <end position="109"/>
    </location>
</feature>
<keyword evidence="5" id="KW-0326">Glycosidase</keyword>
<feature type="active site" description="Nucleophile" evidence="6">
    <location>
        <position position="240"/>
    </location>
</feature>
<evidence type="ECO:0000256" key="1">
    <source>
        <dbReference type="ARBA" id="ARBA00006963"/>
    </source>
</evidence>
<evidence type="ECO:0000256" key="5">
    <source>
        <dbReference type="ARBA" id="ARBA00023295"/>
    </source>
</evidence>
<keyword evidence="2 8" id="KW-0732">Signal</keyword>
<evidence type="ECO:0000313" key="11">
    <source>
        <dbReference type="EMBL" id="TVZ06988.1"/>
    </source>
</evidence>
<comment type="similarity">
    <text evidence="1">Belongs to the glycosyl hydrolase 54 family.</text>
</comment>
<dbReference type="GO" id="GO:0046556">
    <property type="term" value="F:alpha-L-arabinofuranosidase activity"/>
    <property type="evidence" value="ECO:0007669"/>
    <property type="project" value="InterPro"/>
</dbReference>
<evidence type="ECO:0000256" key="3">
    <source>
        <dbReference type="ARBA" id="ARBA00022801"/>
    </source>
</evidence>
<dbReference type="InterPro" id="IPR013320">
    <property type="entry name" value="ConA-like_dom_sf"/>
</dbReference>
<dbReference type="Proteomes" id="UP000460272">
    <property type="component" value="Unassembled WGS sequence"/>
</dbReference>
<dbReference type="EMBL" id="RPFW01000001">
    <property type="protein sequence ID" value="TVZ06988.1"/>
    <property type="molecule type" value="Genomic_DNA"/>
</dbReference>
<dbReference type="InterPro" id="IPR007934">
    <property type="entry name" value="AbfB_ABD"/>
</dbReference>
<dbReference type="SUPFAM" id="SSF49899">
    <property type="entry name" value="Concanavalin A-like lectins/glucanases"/>
    <property type="match status" value="1"/>
</dbReference>
<keyword evidence="7" id="KW-1015">Disulfide bond</keyword>
<feature type="disulfide bond" evidence="7">
    <location>
        <begin position="44"/>
        <end position="54"/>
    </location>
</feature>
<keyword evidence="3" id="KW-0378">Hydrolase</keyword>
<feature type="domain" description="Alpha-L-arabinofuranosidase B catalytic" evidence="10">
    <location>
        <begin position="43"/>
        <end position="351"/>
    </location>
</feature>
<evidence type="ECO:0000259" key="10">
    <source>
        <dbReference type="Pfam" id="PF09206"/>
    </source>
</evidence>
<evidence type="ECO:0000256" key="8">
    <source>
        <dbReference type="SAM" id="SignalP"/>
    </source>
</evidence>
<dbReference type="InterPro" id="IPR006311">
    <property type="entry name" value="TAT_signal"/>
</dbReference>
<comment type="caution">
    <text evidence="11">The sequence shown here is derived from an EMBL/GenBank/DDBJ whole genome shotgun (WGS) entry which is preliminary data.</text>
</comment>
<evidence type="ECO:0000256" key="6">
    <source>
        <dbReference type="PIRSR" id="PIRSR638964-1"/>
    </source>
</evidence>
<evidence type="ECO:0000256" key="7">
    <source>
        <dbReference type="PIRSR" id="PIRSR638964-3"/>
    </source>
</evidence>
<dbReference type="CDD" id="cd23399">
    <property type="entry name" value="beta-trefoil_ABD_ABFB"/>
    <property type="match status" value="1"/>
</dbReference>
<dbReference type="AlphaFoldDB" id="A0A6P2C6S1"/>
<dbReference type="GO" id="GO:0031221">
    <property type="term" value="P:arabinan metabolic process"/>
    <property type="evidence" value="ECO:0007669"/>
    <property type="project" value="InterPro"/>
</dbReference>
<keyword evidence="12" id="KW-1185">Reference proteome</keyword>
<proteinExistence type="inferred from homology"/>
<dbReference type="PROSITE" id="PS51318">
    <property type="entry name" value="TAT"/>
    <property type="match status" value="1"/>
</dbReference>
<name>A0A6P2C6S1_9ACTN</name>
<feature type="chain" id="PRO_5038939948" evidence="8">
    <location>
        <begin position="25"/>
        <end position="517"/>
    </location>
</feature>
<dbReference type="PANTHER" id="PTHR39447:SF2">
    <property type="entry name" value="ALPHA-L-ARABINOFURANOSIDASE B"/>
    <property type="match status" value="1"/>
</dbReference>
<keyword evidence="4" id="KW-0325">Glycoprotein</keyword>
<dbReference type="OrthoDB" id="9804807at2"/>
<evidence type="ECO:0000256" key="2">
    <source>
        <dbReference type="ARBA" id="ARBA00022729"/>
    </source>
</evidence>
<feature type="active site" description="Proton donor" evidence="6">
    <location>
        <position position="314"/>
    </location>
</feature>
<dbReference type="Gene3D" id="2.60.120.200">
    <property type="match status" value="1"/>
</dbReference>
<dbReference type="InterPro" id="IPR015289">
    <property type="entry name" value="A-L-arabinofuranosidase_B_cat"/>
</dbReference>
<gene>
    <name evidence="11" type="ORF">EAS64_06595</name>
</gene>
<sequence>MTVRPRLRHTRRALLALAAATTLAAAGLLAGGGTPSRAATQEPCDIYASAGTPCVAAHSTTRALYAAYNGALYQVKRASDSATTNIFPLATGGYANAATQDSFCANTYCSITEIYDQSGNGNNLTDAPAGGAASGPDILANAAAAPTTAGGHKVYGVFISPGMGYRDDSTKNIATGNASEGEYAVFDGSHYNNGCCFDYGNAETNNDDDGNGTMEAINFGNETTWGYGTGSGPWIMADLENGLFSGVNAGYNSNDPTTNYRFTTAMITGGANVWAIYGGNAQSGSLATDYSGARPSGYTTMKKQGAIILGIGGDNSDSSAGTFYEGVLTTGYPSSSTEAAVQSNIVSVGYANYSLSGNPFTSGAKVSLKATTPCCTSDYLTADYPSGDEVGADAVTSSSSTTLKEDATWIVRPGLANSNCISFETNNGSGDYIRHSGFQLHLQANDGSTLFANDATFCPRTGNSGSNYSFMSYNYSYKYVRHYNYIGYVASDGGSNTWDASSLWYEDTTWATATALS</sequence>
<feature type="signal peptide" evidence="8">
    <location>
        <begin position="1"/>
        <end position="24"/>
    </location>
</feature>
<dbReference type="Gene3D" id="2.80.10.50">
    <property type="match status" value="1"/>
</dbReference>
<feature type="disulfide bond" evidence="7">
    <location>
        <begin position="420"/>
        <end position="458"/>
    </location>
</feature>
<feature type="domain" description="Alpha-L-arabinofuranosidase B arabinose-binding" evidence="9">
    <location>
        <begin position="369"/>
        <end position="511"/>
    </location>
</feature>
<accession>A0A6P2C6S1</accession>
<dbReference type="GO" id="GO:0045490">
    <property type="term" value="P:pectin catabolic process"/>
    <property type="evidence" value="ECO:0007669"/>
    <property type="project" value="TreeGrafter"/>
</dbReference>
<protein>
    <submittedName>
        <fullName evidence="11">Alpha-N-arabinofuranosidase</fullName>
    </submittedName>
</protein>
<dbReference type="RefSeq" id="WP_145851743.1">
    <property type="nucleotide sequence ID" value="NZ_RPFW01000001.1"/>
</dbReference>
<dbReference type="InterPro" id="IPR036195">
    <property type="entry name" value="AbfB_ABD_sf"/>
</dbReference>
<dbReference type="Pfam" id="PF09206">
    <property type="entry name" value="ArabFuran-catal"/>
    <property type="match status" value="1"/>
</dbReference>
<feature type="disulfide bond" evidence="7">
    <location>
        <begin position="195"/>
        <end position="196"/>
    </location>
</feature>
<dbReference type="SUPFAM" id="SSF110221">
    <property type="entry name" value="AbfB domain"/>
    <property type="match status" value="1"/>
</dbReference>
<dbReference type="InterPro" id="IPR038964">
    <property type="entry name" value="ABFB"/>
</dbReference>
<evidence type="ECO:0000313" key="12">
    <source>
        <dbReference type="Proteomes" id="UP000460272"/>
    </source>
</evidence>
<organism evidence="11 12">
    <name type="scientific">Trebonia kvetii</name>
    <dbReference type="NCBI Taxonomy" id="2480626"/>
    <lineage>
        <taxon>Bacteria</taxon>
        <taxon>Bacillati</taxon>
        <taxon>Actinomycetota</taxon>
        <taxon>Actinomycetes</taxon>
        <taxon>Streptosporangiales</taxon>
        <taxon>Treboniaceae</taxon>
        <taxon>Trebonia</taxon>
    </lineage>
</organism>
<evidence type="ECO:0000256" key="4">
    <source>
        <dbReference type="ARBA" id="ARBA00023180"/>
    </source>
</evidence>
<dbReference type="Pfam" id="PF05270">
    <property type="entry name" value="AbfB"/>
    <property type="match status" value="1"/>
</dbReference>